<name>A0AAE0ADC0_9ROSI</name>
<feature type="region of interest" description="Disordered" evidence="1">
    <location>
        <begin position="1"/>
        <end position="22"/>
    </location>
</feature>
<dbReference type="EMBL" id="JANJYJ010000005">
    <property type="protein sequence ID" value="KAK3211860.1"/>
    <property type="molecule type" value="Genomic_DNA"/>
</dbReference>
<accession>A0AAE0ADC0</accession>
<organism evidence="2 3">
    <name type="scientific">Dipteronia sinensis</name>
    <dbReference type="NCBI Taxonomy" id="43782"/>
    <lineage>
        <taxon>Eukaryota</taxon>
        <taxon>Viridiplantae</taxon>
        <taxon>Streptophyta</taxon>
        <taxon>Embryophyta</taxon>
        <taxon>Tracheophyta</taxon>
        <taxon>Spermatophyta</taxon>
        <taxon>Magnoliopsida</taxon>
        <taxon>eudicotyledons</taxon>
        <taxon>Gunneridae</taxon>
        <taxon>Pentapetalae</taxon>
        <taxon>rosids</taxon>
        <taxon>malvids</taxon>
        <taxon>Sapindales</taxon>
        <taxon>Sapindaceae</taxon>
        <taxon>Hippocastanoideae</taxon>
        <taxon>Acereae</taxon>
        <taxon>Dipteronia</taxon>
    </lineage>
</organism>
<dbReference type="Proteomes" id="UP001281410">
    <property type="component" value="Unassembled WGS sequence"/>
</dbReference>
<evidence type="ECO:0000313" key="2">
    <source>
        <dbReference type="EMBL" id="KAK3211860.1"/>
    </source>
</evidence>
<gene>
    <name evidence="2" type="ORF">Dsin_016566</name>
</gene>
<evidence type="ECO:0000313" key="3">
    <source>
        <dbReference type="Proteomes" id="UP001281410"/>
    </source>
</evidence>
<sequence length="73" mass="8042">MELQRSSINTTDQNPDNDSPFSNWVSRFAVQIEIGEGLSSKEKMEILKRVKEASASEAETATIVAEVLWGSSP</sequence>
<evidence type="ECO:0000256" key="1">
    <source>
        <dbReference type="SAM" id="MobiDB-lite"/>
    </source>
</evidence>
<comment type="caution">
    <text evidence="2">The sequence shown here is derived from an EMBL/GenBank/DDBJ whole genome shotgun (WGS) entry which is preliminary data.</text>
</comment>
<dbReference type="PANTHER" id="PTHR35834">
    <property type="entry name" value="ARMADILLO-TYPE FOLD PROTEIN-RELATED"/>
    <property type="match status" value="1"/>
</dbReference>
<reference evidence="2" key="1">
    <citation type="journal article" date="2023" name="Plant J.">
        <title>Genome sequences and population genomics provide insights into the demographic history, inbreeding, and mutation load of two 'living fossil' tree species of Dipteronia.</title>
        <authorList>
            <person name="Feng Y."/>
            <person name="Comes H.P."/>
            <person name="Chen J."/>
            <person name="Zhu S."/>
            <person name="Lu R."/>
            <person name="Zhang X."/>
            <person name="Li P."/>
            <person name="Qiu J."/>
            <person name="Olsen K.M."/>
            <person name="Qiu Y."/>
        </authorList>
    </citation>
    <scope>NUCLEOTIDE SEQUENCE</scope>
    <source>
        <strain evidence="2">NBL</strain>
    </source>
</reference>
<proteinExistence type="predicted"/>
<protein>
    <submittedName>
        <fullName evidence="2">Uncharacterized protein</fullName>
    </submittedName>
</protein>
<keyword evidence="3" id="KW-1185">Reference proteome</keyword>
<dbReference type="AlphaFoldDB" id="A0AAE0ADC0"/>
<dbReference type="PANTHER" id="PTHR35834:SF3">
    <property type="entry name" value="ARM REPEAT SUPERFAMILY PROTEIN"/>
    <property type="match status" value="1"/>
</dbReference>